<feature type="compositionally biased region" description="Polar residues" evidence="1">
    <location>
        <begin position="69"/>
        <end position="79"/>
    </location>
</feature>
<protein>
    <submittedName>
        <fullName evidence="2">Uncharacterized protein</fullName>
    </submittedName>
</protein>
<keyword evidence="3" id="KW-1185">Reference proteome</keyword>
<comment type="caution">
    <text evidence="2">The sequence shown here is derived from an EMBL/GenBank/DDBJ whole genome shotgun (WGS) entry which is preliminary data.</text>
</comment>
<evidence type="ECO:0000313" key="2">
    <source>
        <dbReference type="EMBL" id="TKA79715.1"/>
    </source>
</evidence>
<dbReference type="STRING" id="331657.A0A4U0XX55"/>
<dbReference type="AlphaFoldDB" id="A0A4U0XX55"/>
<dbReference type="Proteomes" id="UP000308768">
    <property type="component" value="Unassembled WGS sequence"/>
</dbReference>
<feature type="region of interest" description="Disordered" evidence="1">
    <location>
        <begin position="63"/>
        <end position="101"/>
    </location>
</feature>
<feature type="compositionally biased region" description="Basic and acidic residues" evidence="1">
    <location>
        <begin position="492"/>
        <end position="501"/>
    </location>
</feature>
<dbReference type="OrthoDB" id="5333304at2759"/>
<proteinExistence type="predicted"/>
<feature type="region of interest" description="Disordered" evidence="1">
    <location>
        <begin position="318"/>
        <end position="350"/>
    </location>
</feature>
<reference evidence="2 3" key="1">
    <citation type="submission" date="2017-03" db="EMBL/GenBank/DDBJ databases">
        <title>Genomes of endolithic fungi from Antarctica.</title>
        <authorList>
            <person name="Coleine C."/>
            <person name="Masonjones S."/>
            <person name="Stajich J.E."/>
        </authorList>
    </citation>
    <scope>NUCLEOTIDE SEQUENCE [LARGE SCALE GENOMIC DNA]</scope>
    <source>
        <strain evidence="2 3">CCFEE 5187</strain>
    </source>
</reference>
<organism evidence="2 3">
    <name type="scientific">Cryomyces minteri</name>
    <dbReference type="NCBI Taxonomy" id="331657"/>
    <lineage>
        <taxon>Eukaryota</taxon>
        <taxon>Fungi</taxon>
        <taxon>Dikarya</taxon>
        <taxon>Ascomycota</taxon>
        <taxon>Pezizomycotina</taxon>
        <taxon>Dothideomycetes</taxon>
        <taxon>Dothideomycetes incertae sedis</taxon>
        <taxon>Cryomyces</taxon>
    </lineage>
</organism>
<feature type="compositionally biased region" description="Basic and acidic residues" evidence="1">
    <location>
        <begin position="433"/>
        <end position="446"/>
    </location>
</feature>
<feature type="region of interest" description="Disordered" evidence="1">
    <location>
        <begin position="210"/>
        <end position="242"/>
    </location>
</feature>
<gene>
    <name evidence="2" type="ORF">B0A49_02676</name>
</gene>
<feature type="compositionally biased region" description="Low complexity" evidence="1">
    <location>
        <begin position="222"/>
        <end position="237"/>
    </location>
</feature>
<feature type="compositionally biased region" description="Polar residues" evidence="1">
    <location>
        <begin position="465"/>
        <end position="474"/>
    </location>
</feature>
<accession>A0A4U0XX55</accession>
<feature type="region of interest" description="Disordered" evidence="1">
    <location>
        <begin position="426"/>
        <end position="516"/>
    </location>
</feature>
<name>A0A4U0XX55_9PEZI</name>
<evidence type="ECO:0000256" key="1">
    <source>
        <dbReference type="SAM" id="MobiDB-lite"/>
    </source>
</evidence>
<evidence type="ECO:0000313" key="3">
    <source>
        <dbReference type="Proteomes" id="UP000308768"/>
    </source>
</evidence>
<sequence>MAQGATALVAQINGSVPIDNQYEADFYEKLLRLQDDVLLGKHPYYKLPATAIEQVVPRPIPSLAASAPRPTSNGSTNGVAANKQPVANDGTVISPDTSLRRNGTTHVFPPASPFIHKPPTTQRLFVGKPPLTDIDPIFLTKSDTLARAETQLRRQRLERALSDQVAQRKNFSREKDGVLEAASRFDLSMILHAAWELVKPVSGLQPITGRQSGASDSFDENSYYSSQANEWSSSESAPNTGQSNILRSLATQTQVTQCGEEDLAVSTLAEGHNGRPADVLHHESDRQIEQLKAQPFTSLRPDGPPAHEEGPHFYAQEPEHRQELEREESEYSPPAANAFRDSHGNEVVHDQTDTTGYRNFRAEVDMPAPYRQAGSPQQRPDHSLTAFPAMTVVRNHIVTPAAPQPARVSPLDFAKTHTITQQLASEHALFEQSRPESPETLRRRANEAAARTARAAKRAARRVSDTSGGPSRRQSPVAASKKRKKNAKKRQREADACDQGRRASGKRPALSPELVLPEPYIPEPYVKEEPYSPPPFANAAGSQRVASRQFRYRSADIEMLSPQEAQRPVYVTEHIPQSASRYEVENQVSPGYMSVSSRTAHGRADREEPDLRRVASVQYARRPLSPHLQPYSLSNLQPIRAASHAYVERPVQQPRYREESVRPLTSHYVHSRRSLSPRPISEQYVRSIHTPMIMAPPPATRRIVVDHYGTKYYATPAAGETRHSVAPQPYYERALTRDPVMRAPARVVEYDEDERFNNMPPPPQRRYIEQPDVAIVDHRAYRQREYLQRPAESLEQVEELAPLPARDPFERRPPIRYVEPPSLPDAVPRAYTVRPEGARREGPPEYVMRHSSVALQPEYVRRPGSSAQPLRGLSVAHGRDYIPVEEERYDYVSRPQQPPVRRYVEGRGLMEPPIEAEQDFYGGEGRRVAYRY</sequence>
<dbReference type="EMBL" id="NAJN01000086">
    <property type="protein sequence ID" value="TKA79715.1"/>
    <property type="molecule type" value="Genomic_DNA"/>
</dbReference>
<feature type="compositionally biased region" description="Basic residues" evidence="1">
    <location>
        <begin position="480"/>
        <end position="491"/>
    </location>
</feature>
<feature type="compositionally biased region" description="Basic and acidic residues" evidence="1">
    <location>
        <begin position="340"/>
        <end position="350"/>
    </location>
</feature>